<dbReference type="OrthoDB" id="6085013at2"/>
<proteinExistence type="predicted"/>
<reference evidence="4" key="1">
    <citation type="submission" date="2017-01" db="EMBL/GenBank/DDBJ databases">
        <authorList>
            <person name="Varghese N."/>
            <person name="Submissions S."/>
        </authorList>
    </citation>
    <scope>NUCLEOTIDE SEQUENCE [LARGE SCALE GENOMIC DNA]</scope>
    <source>
        <strain evidence="4">ATCC 51758</strain>
    </source>
</reference>
<evidence type="ECO:0000313" key="4">
    <source>
        <dbReference type="Proteomes" id="UP000186819"/>
    </source>
</evidence>
<dbReference type="EMBL" id="FTMD01000008">
    <property type="protein sequence ID" value="SIQ92022.1"/>
    <property type="molecule type" value="Genomic_DNA"/>
</dbReference>
<evidence type="ECO:0000256" key="2">
    <source>
        <dbReference type="SAM" id="SignalP"/>
    </source>
</evidence>
<protein>
    <submittedName>
        <fullName evidence="3">Uncharacterized protein</fullName>
    </submittedName>
</protein>
<keyword evidence="4" id="KW-1185">Reference proteome</keyword>
<evidence type="ECO:0000256" key="1">
    <source>
        <dbReference type="SAM" id="MobiDB-lite"/>
    </source>
</evidence>
<dbReference type="RefSeq" id="WP_139335932.1">
    <property type="nucleotide sequence ID" value="NZ_FTMD01000008.1"/>
</dbReference>
<organism evidence="3 4">
    <name type="scientific">Aromatoleum tolulyticum</name>
    <dbReference type="NCBI Taxonomy" id="34027"/>
    <lineage>
        <taxon>Bacteria</taxon>
        <taxon>Pseudomonadati</taxon>
        <taxon>Pseudomonadota</taxon>
        <taxon>Betaproteobacteria</taxon>
        <taxon>Rhodocyclales</taxon>
        <taxon>Rhodocyclaceae</taxon>
        <taxon>Aromatoleum</taxon>
    </lineage>
</organism>
<feature type="signal peptide" evidence="2">
    <location>
        <begin position="1"/>
        <end position="25"/>
    </location>
</feature>
<sequence length="548" mass="57199">MKPRKCFVRTALALAVSSLALPVFAAEAISFDPDGPGTKLPISVLAFDWTQNSALAVGGNPSGGLTAGDVVHLLAHAKLAKVINQDGVAISLPSGIEVTFVAGFAENVTAPAAPGAGPAGFEFAAGSSLPNFFEMWVSTPDHNALAGTNYNNGKRILYGVVTSSIGNYAGGAPIQALDLFGINNYPGISTITGVGSTQLSGVIVTADEDYFPGLTPTQLANLKVFFNTSTVTPYRQINPSARFVGDAADLDPNTNEFVGPAPNVLANIGTTNGGPHGARDGNATNDLNFELQADSNQSFEPGQEIPGTCRVTYGGNDRNGNIDLKKFGEICSSNPHNDDNCYTFGGQVGAPTANPNDGGPFGEHTHHQVQGPAGDFVFRAGTHSAPQNTRIDAVVCKDEGAIQPAAANASFKQIDFEGTGSFRTLSSTAKTYLEANGGTDIDTDNVSDARYYFRVDMVDTGEPGNGAKQQDKKACEDFLAADLNLPLATPDPRYLEGDGGFAESGASCADVYQFFICPTEAACEEADAMYAVRGYLTGGNIQLHKVVK</sequence>
<feature type="region of interest" description="Disordered" evidence="1">
    <location>
        <begin position="348"/>
        <end position="369"/>
    </location>
</feature>
<gene>
    <name evidence="3" type="ORF">SAMN05421829_10827</name>
</gene>
<accession>A0A1N6WPU6</accession>
<feature type="chain" id="PRO_5012048887" evidence="2">
    <location>
        <begin position="26"/>
        <end position="548"/>
    </location>
</feature>
<name>A0A1N6WPU6_9RHOO</name>
<evidence type="ECO:0000313" key="3">
    <source>
        <dbReference type="EMBL" id="SIQ92022.1"/>
    </source>
</evidence>
<dbReference type="AlphaFoldDB" id="A0A1N6WPU6"/>
<dbReference type="Proteomes" id="UP000186819">
    <property type="component" value="Unassembled WGS sequence"/>
</dbReference>
<keyword evidence="2" id="KW-0732">Signal</keyword>
<dbReference type="STRING" id="34027.SAMN05421829_10827"/>